<evidence type="ECO:0000256" key="1">
    <source>
        <dbReference type="ARBA" id="ARBA00023125"/>
    </source>
</evidence>
<organism evidence="4 5">
    <name type="scientific">Polynucleobacter paneuropaeus</name>
    <dbReference type="NCBI Taxonomy" id="2527775"/>
    <lineage>
        <taxon>Bacteria</taxon>
        <taxon>Pseudomonadati</taxon>
        <taxon>Pseudomonadota</taxon>
        <taxon>Betaproteobacteria</taxon>
        <taxon>Burkholderiales</taxon>
        <taxon>Burkholderiaceae</taxon>
        <taxon>Polynucleobacter</taxon>
    </lineage>
</organism>
<accession>A0A9Q2WJ03</accession>
<keyword evidence="1 2" id="KW-0238">DNA-binding</keyword>
<protein>
    <submittedName>
        <fullName evidence="4">TetR/AcrR family transcriptional regulator</fullName>
    </submittedName>
</protein>
<dbReference type="Gene3D" id="1.10.357.10">
    <property type="entry name" value="Tetracycline Repressor, domain 2"/>
    <property type="match status" value="1"/>
</dbReference>
<evidence type="ECO:0000259" key="3">
    <source>
        <dbReference type="PROSITE" id="PS50977"/>
    </source>
</evidence>
<name>A0A9Q2WJ03_9BURK</name>
<gene>
    <name evidence="4" type="ORF">G6731_04850</name>
</gene>
<dbReference type="AlphaFoldDB" id="A0A9Q2WJ03"/>
<feature type="DNA-binding region" description="H-T-H motif" evidence="2">
    <location>
        <begin position="40"/>
        <end position="59"/>
    </location>
</feature>
<dbReference type="GO" id="GO:0003677">
    <property type="term" value="F:DNA binding"/>
    <property type="evidence" value="ECO:0007669"/>
    <property type="project" value="UniProtKB-UniRule"/>
</dbReference>
<comment type="caution">
    <text evidence="4">The sequence shown here is derived from an EMBL/GenBank/DDBJ whole genome shotgun (WGS) entry which is preliminary data.</text>
</comment>
<evidence type="ECO:0000313" key="4">
    <source>
        <dbReference type="EMBL" id="MBT8551281.1"/>
    </source>
</evidence>
<evidence type="ECO:0000313" key="5">
    <source>
        <dbReference type="Proteomes" id="UP000783102"/>
    </source>
</evidence>
<sequence>MAKALDHRVRVAALRREEMQLHLLFSGLALASTNSIYELEVEDVIKQAEVSRGSFYNYFPSLPALYDGLAKQLMQEFDGLINVSMPQNFDTTTRLASTMRILMRLVVDFPMLGRFLTQIQWPNQNPDAEIFQNMIRDIHLGIKEGSFTDMPASIGANIAIGSLIGGIHTMLLKRPAKGFEDQVTNQVLIGLGIDAKVASKISQMPLPAKYQLPETGIFGKLVEMGALAKK</sequence>
<dbReference type="Proteomes" id="UP000783102">
    <property type="component" value="Unassembled WGS sequence"/>
</dbReference>
<feature type="domain" description="HTH tetR-type" evidence="3">
    <location>
        <begin position="17"/>
        <end position="77"/>
    </location>
</feature>
<dbReference type="InterPro" id="IPR009057">
    <property type="entry name" value="Homeodomain-like_sf"/>
</dbReference>
<dbReference type="EMBL" id="JAANEY010000001">
    <property type="protein sequence ID" value="MBT8551281.1"/>
    <property type="molecule type" value="Genomic_DNA"/>
</dbReference>
<dbReference type="SUPFAM" id="SSF46689">
    <property type="entry name" value="Homeodomain-like"/>
    <property type="match status" value="1"/>
</dbReference>
<reference evidence="4" key="1">
    <citation type="journal article" date="2021" name="Genome Biol. Evol.">
        <title>Continental-Scale Gene Flow Prevents Allopatric Divergence of Pelagic Freshwater Bacteria.</title>
        <authorList>
            <person name="Hoetzinger M."/>
            <person name="Pitt A."/>
            <person name="Huemer A."/>
            <person name="Hahn M.W."/>
        </authorList>
    </citation>
    <scope>NUCLEOTIDE SEQUENCE</scope>
    <source>
        <strain evidence="4">SM1-W8</strain>
    </source>
</reference>
<dbReference type="InterPro" id="IPR001647">
    <property type="entry name" value="HTH_TetR"/>
</dbReference>
<dbReference type="PROSITE" id="PS50977">
    <property type="entry name" value="HTH_TETR_2"/>
    <property type="match status" value="1"/>
</dbReference>
<proteinExistence type="predicted"/>
<evidence type="ECO:0000256" key="2">
    <source>
        <dbReference type="PROSITE-ProRule" id="PRU00335"/>
    </source>
</evidence>